<organism evidence="1 2">
    <name type="scientific">Brachionus plicatilis</name>
    <name type="common">Marine rotifer</name>
    <name type="synonym">Brachionus muelleri</name>
    <dbReference type="NCBI Taxonomy" id="10195"/>
    <lineage>
        <taxon>Eukaryota</taxon>
        <taxon>Metazoa</taxon>
        <taxon>Spiralia</taxon>
        <taxon>Gnathifera</taxon>
        <taxon>Rotifera</taxon>
        <taxon>Eurotatoria</taxon>
        <taxon>Monogononta</taxon>
        <taxon>Pseudotrocha</taxon>
        <taxon>Ploima</taxon>
        <taxon>Brachionidae</taxon>
        <taxon>Brachionus</taxon>
    </lineage>
</organism>
<gene>
    <name evidence="1" type="ORF">BpHYR1_023426</name>
</gene>
<sequence length="112" mass="12472">MACLIGDGFRLALSESSSSLFQELIEIDFLFRSADSSTSACQYLPNFGQIDHNCRPQIVFLNCCCRRGKTELCFPWCQKFAYNYPRKNPEYATARLACGGGLLGGHLCLNST</sequence>
<dbReference type="Proteomes" id="UP000276133">
    <property type="component" value="Unassembled WGS sequence"/>
</dbReference>
<dbReference type="AlphaFoldDB" id="A0A3M7P2Z0"/>
<evidence type="ECO:0000313" key="1">
    <source>
        <dbReference type="EMBL" id="RMZ93309.1"/>
    </source>
</evidence>
<dbReference type="EMBL" id="REGN01013908">
    <property type="protein sequence ID" value="RMZ93309.1"/>
    <property type="molecule type" value="Genomic_DNA"/>
</dbReference>
<comment type="caution">
    <text evidence="1">The sequence shown here is derived from an EMBL/GenBank/DDBJ whole genome shotgun (WGS) entry which is preliminary data.</text>
</comment>
<proteinExistence type="predicted"/>
<evidence type="ECO:0000313" key="2">
    <source>
        <dbReference type="Proteomes" id="UP000276133"/>
    </source>
</evidence>
<accession>A0A3M7P2Z0</accession>
<reference evidence="1 2" key="1">
    <citation type="journal article" date="2018" name="Sci. Rep.">
        <title>Genomic signatures of local adaptation to the degree of environmental predictability in rotifers.</title>
        <authorList>
            <person name="Franch-Gras L."/>
            <person name="Hahn C."/>
            <person name="Garcia-Roger E.M."/>
            <person name="Carmona M.J."/>
            <person name="Serra M."/>
            <person name="Gomez A."/>
        </authorList>
    </citation>
    <scope>NUCLEOTIDE SEQUENCE [LARGE SCALE GENOMIC DNA]</scope>
    <source>
        <strain evidence="1">HYR1</strain>
    </source>
</reference>
<keyword evidence="2" id="KW-1185">Reference proteome</keyword>
<name>A0A3M7P2Z0_BRAPC</name>
<protein>
    <submittedName>
        <fullName evidence="1">Uncharacterized protein</fullName>
    </submittedName>
</protein>